<dbReference type="InterPro" id="IPR003903">
    <property type="entry name" value="UIM_dom"/>
</dbReference>
<feature type="compositionally biased region" description="Basic and acidic residues" evidence="2">
    <location>
        <begin position="89"/>
        <end position="103"/>
    </location>
</feature>
<dbReference type="OrthoDB" id="10458411at2759"/>
<feature type="region of interest" description="Disordered" evidence="2">
    <location>
        <begin position="1023"/>
        <end position="1055"/>
    </location>
</feature>
<gene>
    <name evidence="3" type="ORF">ALTATR162_LOCUS5530</name>
</gene>
<dbReference type="GeneID" id="67017319"/>
<feature type="compositionally biased region" description="Polar residues" evidence="2">
    <location>
        <begin position="769"/>
        <end position="781"/>
    </location>
</feature>
<dbReference type="EMBL" id="CAJRGZ010000019">
    <property type="protein sequence ID" value="CAG5159328.1"/>
    <property type="molecule type" value="Genomic_DNA"/>
</dbReference>
<evidence type="ECO:0000313" key="3">
    <source>
        <dbReference type="EMBL" id="CAG5159328.1"/>
    </source>
</evidence>
<evidence type="ECO:0000256" key="2">
    <source>
        <dbReference type="SAM" id="MobiDB-lite"/>
    </source>
</evidence>
<organism evidence="3 4">
    <name type="scientific">Alternaria atra</name>
    <dbReference type="NCBI Taxonomy" id="119953"/>
    <lineage>
        <taxon>Eukaryota</taxon>
        <taxon>Fungi</taxon>
        <taxon>Dikarya</taxon>
        <taxon>Ascomycota</taxon>
        <taxon>Pezizomycotina</taxon>
        <taxon>Dothideomycetes</taxon>
        <taxon>Pleosporomycetidae</taxon>
        <taxon>Pleosporales</taxon>
        <taxon>Pleosporineae</taxon>
        <taxon>Pleosporaceae</taxon>
        <taxon>Alternaria</taxon>
        <taxon>Alternaria sect. Ulocladioides</taxon>
    </lineage>
</organism>
<feature type="compositionally biased region" description="Acidic residues" evidence="2">
    <location>
        <begin position="37"/>
        <end position="46"/>
    </location>
</feature>
<feature type="region of interest" description="Disordered" evidence="2">
    <location>
        <begin position="252"/>
        <end position="277"/>
    </location>
</feature>
<feature type="compositionally biased region" description="Basic and acidic residues" evidence="2">
    <location>
        <begin position="252"/>
        <end position="268"/>
    </location>
</feature>
<feature type="region of interest" description="Disordered" evidence="2">
    <location>
        <begin position="769"/>
        <end position="825"/>
    </location>
</feature>
<comment type="caution">
    <text evidence="3">The sequence shown here is derived from an EMBL/GenBank/DDBJ whole genome shotgun (WGS) entry which is preliminary data.</text>
</comment>
<keyword evidence="4" id="KW-1185">Reference proteome</keyword>
<evidence type="ECO:0000313" key="4">
    <source>
        <dbReference type="Proteomes" id="UP000676310"/>
    </source>
</evidence>
<name>A0A8J2I0J4_9PLEO</name>
<accession>A0A8J2I0J4</accession>
<feature type="compositionally biased region" description="Polar residues" evidence="2">
    <location>
        <begin position="816"/>
        <end position="825"/>
    </location>
</feature>
<sequence>MSFPTNNPPDWAWPADPADLARIVQAENEARNIPTTDSDDDFEPEDLPWIAAEVTKDLDRKENEDLETAIRLSLDTAIVEESQHPTTAEADRPHAEEDGETRLALDVSRVMTKQADLDRLAADDAEQREILGAQLLSEREARIRYQEDIRKAESLSRSEERARAQVAREEEEQAIVERTLAAERERQRQESIYKAIIEIKAAAERERKRKAEELARLQADYAVGDLDEDEQMQLAIRLSQDDEHLNYAAKVEQTRRDMPRSVIEHEQASQRSATQDIYGRPVLGAAASYPPGSVPEQEQASVAGAQESIQDLDALLRPLIPIAETPESQAASLQLAASFRSNGPAALPATSTTDCSRLDVRAPYLPGAVLSFSSSARSGSSIRLMASTPLPSRHMVEENHTQGADSFEVPQDISSELQTSDDTSVHPGAYPPSPSQASSAARSTVGRWISEVNTPKLPGAYPQSYASIEAPRGGPVPLSGILSRRHRTARRPLDDSRSSERLPGAYPPSSQAINALTRLGAVSSEGSFVTALETQHPHRHEQPQTAPSDLWRHESGEHQQLGAQGSRPSTSLLFSSPSSGSSSVVRPPSSRTSNASVVRKPIAKSRPPTLIDVERQALVTAPDPTIPAIVVSSHSRQSPVQYRFYGPVTVNNYNVPGDSLSSSSLVQHVLTKGGEKITKGMNEATLGFKGIVEAKNAAKILAKNAIRGGLWSRGENQANRFEVGSPSRAAYAPGSVVGEIDRVSVPEVQDAVGSIAPLPPIQEWHVTNPDLSRSTLNTPESGRSLRSESPMRQAVDVFAPRTSTSLRSVTPHPLPATTQQGTPSPTLSTMSMVLDLNGDAVTPPSDRQSWLTGSLDDRSFMDGPAASGLVHDSLMPCPLNIHKMPLPVPQKPSEFANASRTTPPAPPPGNRNPVSKYLSQQEDEQGQWLQQPVQFPIMFPTQGPRPSSPDSITATAPSPGRVNVALNRRSQYAPIDTNLANVPPGERDIKRFNSRSMADLSRMAQAGVPASMEILREQYEQTYTRAPHELQERQNSDARARRREKETQKFLRRQL</sequence>
<feature type="region of interest" description="Disordered" evidence="2">
    <location>
        <begin position="885"/>
        <end position="959"/>
    </location>
</feature>
<feature type="region of interest" description="Disordered" evidence="2">
    <location>
        <begin position="555"/>
        <end position="601"/>
    </location>
</feature>
<feature type="compositionally biased region" description="Basic and acidic residues" evidence="2">
    <location>
        <begin position="491"/>
        <end position="500"/>
    </location>
</feature>
<feature type="compositionally biased region" description="Polar residues" evidence="2">
    <location>
        <begin position="944"/>
        <end position="956"/>
    </location>
</feature>
<feature type="coiled-coil region" evidence="1">
    <location>
        <begin position="152"/>
        <end position="220"/>
    </location>
</feature>
<feature type="compositionally biased region" description="Low complexity" evidence="2">
    <location>
        <begin position="565"/>
        <end position="593"/>
    </location>
</feature>
<feature type="compositionally biased region" description="Basic and acidic residues" evidence="2">
    <location>
        <begin position="1026"/>
        <end position="1049"/>
    </location>
</feature>
<dbReference type="PROSITE" id="PS50330">
    <property type="entry name" value="UIM"/>
    <property type="match status" value="1"/>
</dbReference>
<keyword evidence="1" id="KW-0175">Coiled coil</keyword>
<feature type="region of interest" description="Disordered" evidence="2">
    <location>
        <begin position="468"/>
        <end position="511"/>
    </location>
</feature>
<feature type="region of interest" description="Disordered" evidence="2">
    <location>
        <begin position="27"/>
        <end position="46"/>
    </location>
</feature>
<dbReference type="CDD" id="cd22249">
    <property type="entry name" value="UDM1_RNF168_RNF169-like"/>
    <property type="match status" value="1"/>
</dbReference>
<feature type="region of interest" description="Disordered" evidence="2">
    <location>
        <begin position="76"/>
        <end position="106"/>
    </location>
</feature>
<feature type="region of interest" description="Disordered" evidence="2">
    <location>
        <begin position="418"/>
        <end position="442"/>
    </location>
</feature>
<dbReference type="AlphaFoldDB" id="A0A8J2I0J4"/>
<evidence type="ECO:0000256" key="1">
    <source>
        <dbReference type="SAM" id="Coils"/>
    </source>
</evidence>
<proteinExistence type="predicted"/>
<dbReference type="Proteomes" id="UP000676310">
    <property type="component" value="Unassembled WGS sequence"/>
</dbReference>
<protein>
    <submittedName>
        <fullName evidence="3">Uncharacterized protein</fullName>
    </submittedName>
</protein>
<reference evidence="3" key="1">
    <citation type="submission" date="2021-05" db="EMBL/GenBank/DDBJ databases">
        <authorList>
            <person name="Stam R."/>
        </authorList>
    </citation>
    <scope>NUCLEOTIDE SEQUENCE</scope>
    <source>
        <strain evidence="3">CS162</strain>
    </source>
</reference>
<feature type="region of interest" description="Disordered" evidence="2">
    <location>
        <begin position="284"/>
        <end position="303"/>
    </location>
</feature>
<dbReference type="RefSeq" id="XP_043169084.1">
    <property type="nucleotide sequence ID" value="XM_043313149.1"/>
</dbReference>